<dbReference type="InterPro" id="IPR000182">
    <property type="entry name" value="GNAT_dom"/>
</dbReference>
<dbReference type="InterPro" id="IPR016181">
    <property type="entry name" value="Acyl_CoA_acyltransferase"/>
</dbReference>
<protein>
    <submittedName>
        <fullName evidence="2">GNAT family N-acetyltransferase</fullName>
    </submittedName>
</protein>
<comment type="caution">
    <text evidence="2">The sequence shown here is derived from an EMBL/GenBank/DDBJ whole genome shotgun (WGS) entry which is preliminary data.</text>
</comment>
<dbReference type="SUPFAM" id="SSF55729">
    <property type="entry name" value="Acyl-CoA N-acyltransferases (Nat)"/>
    <property type="match status" value="1"/>
</dbReference>
<evidence type="ECO:0000313" key="3">
    <source>
        <dbReference type="Proteomes" id="UP000320184"/>
    </source>
</evidence>
<dbReference type="Pfam" id="PF13302">
    <property type="entry name" value="Acetyltransf_3"/>
    <property type="match status" value="1"/>
</dbReference>
<dbReference type="PROSITE" id="PS51186">
    <property type="entry name" value="GNAT"/>
    <property type="match status" value="1"/>
</dbReference>
<gene>
    <name evidence="2" type="ORF">E6K73_03795</name>
</gene>
<proteinExistence type="predicted"/>
<dbReference type="Gene3D" id="3.40.630.30">
    <property type="match status" value="1"/>
</dbReference>
<evidence type="ECO:0000259" key="1">
    <source>
        <dbReference type="PROSITE" id="PS51186"/>
    </source>
</evidence>
<dbReference type="Proteomes" id="UP000320184">
    <property type="component" value="Unassembled WGS sequence"/>
</dbReference>
<dbReference type="GO" id="GO:0016747">
    <property type="term" value="F:acyltransferase activity, transferring groups other than amino-acyl groups"/>
    <property type="evidence" value="ECO:0007669"/>
    <property type="project" value="InterPro"/>
</dbReference>
<name>A0A538SL69_UNCEI</name>
<dbReference type="PANTHER" id="PTHR43792">
    <property type="entry name" value="GNAT FAMILY, PUTATIVE (AFU_ORTHOLOGUE AFUA_3G00765)-RELATED-RELATED"/>
    <property type="match status" value="1"/>
</dbReference>
<dbReference type="InterPro" id="IPR051531">
    <property type="entry name" value="N-acetyltransferase"/>
</dbReference>
<accession>A0A538SL69</accession>
<evidence type="ECO:0000313" key="2">
    <source>
        <dbReference type="EMBL" id="TMQ52125.1"/>
    </source>
</evidence>
<keyword evidence="2" id="KW-0808">Transferase</keyword>
<organism evidence="2 3">
    <name type="scientific">Eiseniibacteriota bacterium</name>
    <dbReference type="NCBI Taxonomy" id="2212470"/>
    <lineage>
        <taxon>Bacteria</taxon>
        <taxon>Candidatus Eiseniibacteriota</taxon>
    </lineage>
</organism>
<feature type="domain" description="N-acetyltransferase" evidence="1">
    <location>
        <begin position="14"/>
        <end position="170"/>
    </location>
</feature>
<dbReference type="AlphaFoldDB" id="A0A538SL69"/>
<dbReference type="EMBL" id="VBOT01000044">
    <property type="protein sequence ID" value="TMQ52125.1"/>
    <property type="molecule type" value="Genomic_DNA"/>
</dbReference>
<reference evidence="2 3" key="1">
    <citation type="journal article" date="2019" name="Nat. Microbiol.">
        <title>Mediterranean grassland soil C-N compound turnover is dependent on rainfall and depth, and is mediated by genomically divergent microorganisms.</title>
        <authorList>
            <person name="Diamond S."/>
            <person name="Andeer P.F."/>
            <person name="Li Z."/>
            <person name="Crits-Christoph A."/>
            <person name="Burstein D."/>
            <person name="Anantharaman K."/>
            <person name="Lane K.R."/>
            <person name="Thomas B.C."/>
            <person name="Pan C."/>
            <person name="Northen T.R."/>
            <person name="Banfield J.F."/>
        </authorList>
    </citation>
    <scope>NUCLEOTIDE SEQUENCE [LARGE SCALE GENOMIC DNA]</scope>
    <source>
        <strain evidence="2">WS_3</strain>
    </source>
</reference>
<sequence length="185" mass="20166">MISGAQPTLHTERLVLRPFELTDAPVVEKLAGEFAIADTTLAIPHPYPDGAAEQWISRHGPGFAAGTLAEYAITTPDGALIGDIGLFVNPSHALAELGYWVGVPFWGRGYATEAGRAILALGFGAFQLHRIQARYFIRNPSSGRVLEKLGMRREGIHRKAVRKWDRFEDVALCASLVSEWRGSAA</sequence>